<sequence length="179" mass="18992">MTRDADDRAAGGTTGGSPAENNEANNARYNGAPYAEFTEDPVDGSGEIHSITSAAPGHSVDMHQRMVRYAVAMGIRVVCIVALFFLDGWFKLIAVAGAVFLPWVAVVIANAQTKGETYDSELLDHMSYGELGTGYLEDDGSEWSGETIPGETIDDAASEADEHPGDRSTEHRKPGEGAA</sequence>
<evidence type="ECO:0000256" key="1">
    <source>
        <dbReference type="SAM" id="MobiDB-lite"/>
    </source>
</evidence>
<protein>
    <recommendedName>
        <fullName evidence="5">DUF3099 domain-containing protein</fullName>
    </recommendedName>
</protein>
<accession>A0ABN6FH35</accession>
<feature type="region of interest" description="Disordered" evidence="1">
    <location>
        <begin position="1"/>
        <end position="30"/>
    </location>
</feature>
<feature type="transmembrane region" description="Helical" evidence="2">
    <location>
        <begin position="92"/>
        <end position="111"/>
    </location>
</feature>
<dbReference type="Pfam" id="PF11298">
    <property type="entry name" value="DUF3099"/>
    <property type="match status" value="1"/>
</dbReference>
<feature type="compositionally biased region" description="Basic and acidic residues" evidence="1">
    <location>
        <begin position="160"/>
        <end position="179"/>
    </location>
</feature>
<keyword evidence="2" id="KW-0812">Transmembrane</keyword>
<gene>
    <name evidence="3" type="ORF">SCMU_20120</name>
</gene>
<evidence type="ECO:0008006" key="5">
    <source>
        <dbReference type="Google" id="ProtNLM"/>
    </source>
</evidence>
<organism evidence="3 4">
    <name type="scientific">Sinomonas cyclohexanicum</name>
    <name type="common">Corynebacterium cyclohexanicum</name>
    <dbReference type="NCBI Taxonomy" id="322009"/>
    <lineage>
        <taxon>Bacteria</taxon>
        <taxon>Bacillati</taxon>
        <taxon>Actinomycetota</taxon>
        <taxon>Actinomycetes</taxon>
        <taxon>Micrococcales</taxon>
        <taxon>Micrococcaceae</taxon>
        <taxon>Sinomonas</taxon>
    </lineage>
</organism>
<feature type="transmembrane region" description="Helical" evidence="2">
    <location>
        <begin position="66"/>
        <end position="86"/>
    </location>
</feature>
<name>A0ABN6FH35_SINCY</name>
<keyword evidence="2" id="KW-1133">Transmembrane helix</keyword>
<keyword evidence="2" id="KW-0472">Membrane</keyword>
<dbReference type="Proteomes" id="UP001319861">
    <property type="component" value="Chromosome"/>
</dbReference>
<reference evidence="3 4" key="1">
    <citation type="journal article" date="2021" name="J. Biosci. Bioeng.">
        <title>Identification and characterization of a chc gene cluster responsible for the aromatization pathway of cyclohexanecarboxylate degradation in Sinomonas cyclohexanicum ATCC 51369.</title>
        <authorList>
            <person name="Yamamoto T."/>
            <person name="Hasegawa Y."/>
            <person name="Lau P.C.K."/>
            <person name="Iwaki H."/>
        </authorList>
    </citation>
    <scope>NUCLEOTIDE SEQUENCE [LARGE SCALE GENOMIC DNA]</scope>
    <source>
        <strain evidence="3 4">ATCC 51369</strain>
    </source>
</reference>
<evidence type="ECO:0000313" key="4">
    <source>
        <dbReference type="Proteomes" id="UP001319861"/>
    </source>
</evidence>
<keyword evidence="4" id="KW-1185">Reference proteome</keyword>
<dbReference type="InterPro" id="IPR021449">
    <property type="entry name" value="DUF3099"/>
</dbReference>
<dbReference type="RefSeq" id="WP_229232811.1">
    <property type="nucleotide sequence ID" value="NZ_AP024525.1"/>
</dbReference>
<dbReference type="EMBL" id="AP024525">
    <property type="protein sequence ID" value="BCT76170.1"/>
    <property type="molecule type" value="Genomic_DNA"/>
</dbReference>
<evidence type="ECO:0000313" key="3">
    <source>
        <dbReference type="EMBL" id="BCT76170.1"/>
    </source>
</evidence>
<evidence type="ECO:0000256" key="2">
    <source>
        <dbReference type="SAM" id="Phobius"/>
    </source>
</evidence>
<feature type="region of interest" description="Disordered" evidence="1">
    <location>
        <begin position="138"/>
        <end position="179"/>
    </location>
</feature>
<proteinExistence type="predicted"/>